<dbReference type="AlphaFoldDB" id="A0A1G2K794"/>
<dbReference type="InterPro" id="IPR013783">
    <property type="entry name" value="Ig-like_fold"/>
</dbReference>
<dbReference type="InterPro" id="IPR003961">
    <property type="entry name" value="FN3_dom"/>
</dbReference>
<gene>
    <name evidence="2" type="ORF">A2633_01965</name>
</gene>
<dbReference type="Gene3D" id="2.60.40.10">
    <property type="entry name" value="Immunoglobulins"/>
    <property type="match status" value="1"/>
</dbReference>
<dbReference type="PROSITE" id="PS50853">
    <property type="entry name" value="FN3"/>
    <property type="match status" value="1"/>
</dbReference>
<dbReference type="SUPFAM" id="SSF49265">
    <property type="entry name" value="Fibronectin type III"/>
    <property type="match status" value="1"/>
</dbReference>
<evidence type="ECO:0000313" key="3">
    <source>
        <dbReference type="Proteomes" id="UP000177152"/>
    </source>
</evidence>
<dbReference type="CDD" id="cd00063">
    <property type="entry name" value="FN3"/>
    <property type="match status" value="1"/>
</dbReference>
<evidence type="ECO:0000313" key="2">
    <source>
        <dbReference type="EMBL" id="OGZ94350.1"/>
    </source>
</evidence>
<comment type="caution">
    <text evidence="2">The sequence shown here is derived from an EMBL/GenBank/DDBJ whole genome shotgun (WGS) entry which is preliminary data.</text>
</comment>
<dbReference type="Gene3D" id="2.130.10.10">
    <property type="entry name" value="YVTN repeat-like/Quinoprotein amine dehydrogenase"/>
    <property type="match status" value="2"/>
</dbReference>
<feature type="domain" description="Fibronectin type-III" evidence="1">
    <location>
        <begin position="380"/>
        <end position="479"/>
    </location>
</feature>
<dbReference type="InterPro" id="IPR036116">
    <property type="entry name" value="FN3_sf"/>
</dbReference>
<evidence type="ECO:0000259" key="1">
    <source>
        <dbReference type="PROSITE" id="PS50853"/>
    </source>
</evidence>
<dbReference type="InterPro" id="IPR011044">
    <property type="entry name" value="Quino_amine_DH_bsu"/>
</dbReference>
<sequence length="1016" mass="108274">MFSRLILATVASTLLFVGAGLNFFEKPEKIDWKKDEINSTVFGGGSRTIVARFTSNKNLSNANVFITPSIDHFVRVSSSVPLTILKGENSLGLTIVVPGDSAKKILRGTLHIRSGKQTISEPLKIEIKVMSPQDLQQKLADLLIQQFGTVKPLIPANQRFLLASSSIEVDNLFRENSNLPYVFQLNSVDFLRNLAVDSDVQNSIPDLITLAKRKGIRTDDIAATLPQNTWHRDELVNPVLKADSAVTLIPGLTPYDSDGNGIADMLIDVSDGNTHIILRPTDAEDVSRKNFLVPTGISEPASTVLHELSHVLDFRTFCGGNLSWFESDSEESFVQKLESFYIDIFATISRDTQTLNTDADILINQFPNTQSCLGLIDLTRPVAVHLNNPIVVSSTAVNLSWSQNSDRDFESYRIYRLTTPGVSTNSLQVATSTDKLITTFTDSTIAPNTTYFYKVFVFDKAGLSRGSNEVSTFPTTPPGQPGPNVGDFVLLPMLVNGIRGGSLTNLDMMGNSKAVAIGGIGEVSAVAVPQGTIEHIASLTAQPYADTVSSDGHTIYILSNPGTGAGPGQIDKVDLITKATSSVVTSNTFHNNFGGDITITPDQLFLIATFGSGGTVSVNIQSHNVQAISAYGGTGIAIEPGGQTALVSASFGSGLDQGDGLIRINLSNGQGTLVRTLPSTPTDVAISPDGTIAYVSTFGGIFQIVLQPSTIQSVSSQNCLHIDIKADGTGLVCIGDNPSDFYLISLPGGTVSTLNRTIFAPSDFVKETDTTLLIADTSCTSFSGISRYDMASTITERISDPICQIAGMESEPNTSNLIIGSNSGANGFLARFNTATNHLDTVASDPSHLGDVNLNSDGHTVLATDGFQQNVPGSLVTLDLASTTPVFQTLFTGFISPAHIAVDEANNVVYVMQQGATDGELTKINLNNNATETILDHLRFAGDVPVAIAFEDSTHVLIGAEGKLIRVNISTHATSIIAQDFCALSNNGLKDILIEEGGQTALVSNSVCGMVRVRIK</sequence>
<reference evidence="2 3" key="1">
    <citation type="journal article" date="2016" name="Nat. Commun.">
        <title>Thousands of microbial genomes shed light on interconnected biogeochemical processes in an aquifer system.</title>
        <authorList>
            <person name="Anantharaman K."/>
            <person name="Brown C.T."/>
            <person name="Hug L.A."/>
            <person name="Sharon I."/>
            <person name="Castelle C.J."/>
            <person name="Probst A.J."/>
            <person name="Thomas B.C."/>
            <person name="Singh A."/>
            <person name="Wilkins M.J."/>
            <person name="Karaoz U."/>
            <person name="Brodie E.L."/>
            <person name="Williams K.H."/>
            <person name="Hubbard S.S."/>
            <person name="Banfield J.F."/>
        </authorList>
    </citation>
    <scope>NUCLEOTIDE SEQUENCE [LARGE SCALE GENOMIC DNA]</scope>
</reference>
<organism evidence="2 3">
    <name type="scientific">Candidatus Sungbacteria bacterium RIFCSPHIGHO2_01_FULL_47_32</name>
    <dbReference type="NCBI Taxonomy" id="1802264"/>
    <lineage>
        <taxon>Bacteria</taxon>
        <taxon>Candidatus Sungiibacteriota</taxon>
    </lineage>
</organism>
<dbReference type="SUPFAM" id="SSF50969">
    <property type="entry name" value="YVTN repeat-like/Quinoprotein amine dehydrogenase"/>
    <property type="match status" value="1"/>
</dbReference>
<dbReference type="EMBL" id="MHQC01000037">
    <property type="protein sequence ID" value="OGZ94350.1"/>
    <property type="molecule type" value="Genomic_DNA"/>
</dbReference>
<proteinExistence type="predicted"/>
<protein>
    <recommendedName>
        <fullName evidence="1">Fibronectin type-III domain-containing protein</fullName>
    </recommendedName>
</protein>
<name>A0A1G2K794_9BACT</name>
<dbReference type="SUPFAM" id="SSF63825">
    <property type="entry name" value="YWTD domain"/>
    <property type="match status" value="1"/>
</dbReference>
<dbReference type="InterPro" id="IPR015943">
    <property type="entry name" value="WD40/YVTN_repeat-like_dom_sf"/>
</dbReference>
<accession>A0A1G2K794</accession>
<dbReference type="Proteomes" id="UP000177152">
    <property type="component" value="Unassembled WGS sequence"/>
</dbReference>